<dbReference type="PANTHER" id="PTHR30137:SF18">
    <property type="entry name" value="CONSERVED PROTEIN"/>
    <property type="match status" value="1"/>
</dbReference>
<name>A0ABP5TGD0_9PSEU</name>
<dbReference type="RefSeq" id="WP_344131700.1">
    <property type="nucleotide sequence ID" value="NZ_BAAARA010000008.1"/>
</dbReference>
<reference evidence="3" key="1">
    <citation type="journal article" date="2019" name="Int. J. Syst. Evol. Microbiol.">
        <title>The Global Catalogue of Microorganisms (GCM) 10K type strain sequencing project: providing services to taxonomists for standard genome sequencing and annotation.</title>
        <authorList>
            <consortium name="The Broad Institute Genomics Platform"/>
            <consortium name="The Broad Institute Genome Sequencing Center for Infectious Disease"/>
            <person name="Wu L."/>
            <person name="Ma J."/>
        </authorList>
    </citation>
    <scope>NUCLEOTIDE SEQUENCE [LARGE SCALE GENOMIC DNA]</scope>
    <source>
        <strain evidence="3">JCM 16221</strain>
    </source>
</reference>
<organism evidence="2 3">
    <name type="scientific">Saccharopolyspora halophila</name>
    <dbReference type="NCBI Taxonomy" id="405551"/>
    <lineage>
        <taxon>Bacteria</taxon>
        <taxon>Bacillati</taxon>
        <taxon>Actinomycetota</taxon>
        <taxon>Actinomycetes</taxon>
        <taxon>Pseudonocardiales</taxon>
        <taxon>Pseudonocardiaceae</taxon>
        <taxon>Saccharopolyspora</taxon>
    </lineage>
</organism>
<dbReference type="Pfam" id="PF00296">
    <property type="entry name" value="Bac_luciferase"/>
    <property type="match status" value="1"/>
</dbReference>
<dbReference type="EMBL" id="BAAARA010000008">
    <property type="protein sequence ID" value="GAA2349638.1"/>
    <property type="molecule type" value="Genomic_DNA"/>
</dbReference>
<keyword evidence="3" id="KW-1185">Reference proteome</keyword>
<dbReference type="InterPro" id="IPR050766">
    <property type="entry name" value="Bact_Lucif_Oxidored"/>
</dbReference>
<dbReference type="PANTHER" id="PTHR30137">
    <property type="entry name" value="LUCIFERASE-LIKE MONOOXYGENASE"/>
    <property type="match status" value="1"/>
</dbReference>
<evidence type="ECO:0000313" key="2">
    <source>
        <dbReference type="EMBL" id="GAA2349638.1"/>
    </source>
</evidence>
<gene>
    <name evidence="2" type="ORF">GCM10009854_29100</name>
</gene>
<dbReference type="Proteomes" id="UP001501218">
    <property type="component" value="Unassembled WGS sequence"/>
</dbReference>
<proteinExistence type="predicted"/>
<dbReference type="Gene3D" id="3.20.20.30">
    <property type="entry name" value="Luciferase-like domain"/>
    <property type="match status" value="2"/>
</dbReference>
<accession>A0ABP5TGD0</accession>
<dbReference type="InterPro" id="IPR011251">
    <property type="entry name" value="Luciferase-like_dom"/>
</dbReference>
<sequence length="273" mass="29377">MTAKLGKIGIWRPHTDLTTELAVEVENLGYGTVWVGGSPPADLGAVERLLDATERITVATGIVNIWNSDAKTVAESYHRVTEKHPGRLLLGIGAGHREATAEYAKPYTALVNYLDVLDAEGVPKSDRVLAALGPRVLELARDRAAGAHPYLTVPAHTEQARSTLGDGPLLAPEQKVVLDADPQRARTTARPMIRFYLRLTNYTRNLQRYGYTEDDVAGTGSDRLVDDLAVHGTAEEIAARLTAHIEAGADHVAIQPLGEDPLPAYKALANALG</sequence>
<feature type="domain" description="Luciferase-like" evidence="1">
    <location>
        <begin position="18"/>
        <end position="251"/>
    </location>
</feature>
<dbReference type="InterPro" id="IPR036661">
    <property type="entry name" value="Luciferase-like_sf"/>
</dbReference>
<dbReference type="NCBIfam" id="TIGR03620">
    <property type="entry name" value="F420_MSMEG_4141"/>
    <property type="match status" value="1"/>
</dbReference>
<dbReference type="SUPFAM" id="SSF51679">
    <property type="entry name" value="Bacterial luciferase-like"/>
    <property type="match status" value="1"/>
</dbReference>
<protein>
    <submittedName>
        <fullName evidence="2">LLM class F420-dependent oxidoreductase</fullName>
    </submittedName>
</protein>
<evidence type="ECO:0000259" key="1">
    <source>
        <dbReference type="Pfam" id="PF00296"/>
    </source>
</evidence>
<evidence type="ECO:0000313" key="3">
    <source>
        <dbReference type="Proteomes" id="UP001501218"/>
    </source>
</evidence>
<dbReference type="InterPro" id="IPR019922">
    <property type="entry name" value="Lucif-like_OxRdatse_MSMEG_4141"/>
</dbReference>
<comment type="caution">
    <text evidence="2">The sequence shown here is derived from an EMBL/GenBank/DDBJ whole genome shotgun (WGS) entry which is preliminary data.</text>
</comment>